<protein>
    <submittedName>
        <fullName evidence="1">Uncharacterized protein</fullName>
    </submittedName>
</protein>
<name>A0A7J5XB74_DISMA</name>
<keyword evidence="2" id="KW-1185">Reference proteome</keyword>
<evidence type="ECO:0000313" key="2">
    <source>
        <dbReference type="Proteomes" id="UP000518266"/>
    </source>
</evidence>
<organism evidence="1 2">
    <name type="scientific">Dissostichus mawsoni</name>
    <name type="common">Antarctic cod</name>
    <dbReference type="NCBI Taxonomy" id="36200"/>
    <lineage>
        <taxon>Eukaryota</taxon>
        <taxon>Metazoa</taxon>
        <taxon>Chordata</taxon>
        <taxon>Craniata</taxon>
        <taxon>Vertebrata</taxon>
        <taxon>Euteleostomi</taxon>
        <taxon>Actinopterygii</taxon>
        <taxon>Neopterygii</taxon>
        <taxon>Teleostei</taxon>
        <taxon>Neoteleostei</taxon>
        <taxon>Acanthomorphata</taxon>
        <taxon>Eupercaria</taxon>
        <taxon>Perciformes</taxon>
        <taxon>Notothenioidei</taxon>
        <taxon>Nototheniidae</taxon>
        <taxon>Dissostichus</taxon>
    </lineage>
</organism>
<sequence length="91" mass="10341">MSLYGSSCTSSTACCFFRTRKLSSRPTDWAPVLSITRCGKILEELIQTVGLSAFPPPPQLVWHQGVRHLVNIYREKARGRVDMKNQKDRAF</sequence>
<gene>
    <name evidence="1" type="ORF">F7725_025297</name>
</gene>
<dbReference type="EMBL" id="JAAKFY010000026">
    <property type="protein sequence ID" value="KAF3834093.1"/>
    <property type="molecule type" value="Genomic_DNA"/>
</dbReference>
<comment type="caution">
    <text evidence="1">The sequence shown here is derived from an EMBL/GenBank/DDBJ whole genome shotgun (WGS) entry which is preliminary data.</text>
</comment>
<accession>A0A7J5XB74</accession>
<evidence type="ECO:0000313" key="1">
    <source>
        <dbReference type="EMBL" id="KAF3834093.1"/>
    </source>
</evidence>
<dbReference type="Proteomes" id="UP000518266">
    <property type="component" value="Unassembled WGS sequence"/>
</dbReference>
<proteinExistence type="predicted"/>
<reference evidence="1 2" key="1">
    <citation type="submission" date="2020-03" db="EMBL/GenBank/DDBJ databases">
        <title>Dissostichus mawsoni Genome sequencing and assembly.</title>
        <authorList>
            <person name="Park H."/>
        </authorList>
    </citation>
    <scope>NUCLEOTIDE SEQUENCE [LARGE SCALE GENOMIC DNA]</scope>
    <source>
        <strain evidence="1">DM0001</strain>
        <tissue evidence="1">Muscle</tissue>
    </source>
</reference>
<dbReference type="AlphaFoldDB" id="A0A7J5XB74"/>